<proteinExistence type="predicted"/>
<dbReference type="AlphaFoldDB" id="A0AAW2WIA0"/>
<sequence>MSGWQDCVDGVQCGGVLYEIGMGGFTSTTATGRYLASLLMANDIGILVAAIPELNSSRCMDKAEGV</sequence>
<protein>
    <submittedName>
        <fullName evidence="1">Uncharacterized protein</fullName>
    </submittedName>
</protein>
<name>A0AAW2WIA0_SESRA</name>
<evidence type="ECO:0000313" key="1">
    <source>
        <dbReference type="EMBL" id="KAL0441565.1"/>
    </source>
</evidence>
<gene>
    <name evidence="1" type="ORF">Sradi_0095400</name>
</gene>
<reference evidence="1" key="1">
    <citation type="submission" date="2020-06" db="EMBL/GenBank/DDBJ databases">
        <authorList>
            <person name="Li T."/>
            <person name="Hu X."/>
            <person name="Zhang T."/>
            <person name="Song X."/>
            <person name="Zhang H."/>
            <person name="Dai N."/>
            <person name="Sheng W."/>
            <person name="Hou X."/>
            <person name="Wei L."/>
        </authorList>
    </citation>
    <scope>NUCLEOTIDE SEQUENCE</scope>
    <source>
        <strain evidence="1">G02</strain>
        <tissue evidence="1">Leaf</tissue>
    </source>
</reference>
<organism evidence="1">
    <name type="scientific">Sesamum radiatum</name>
    <name type="common">Black benniseed</name>
    <dbReference type="NCBI Taxonomy" id="300843"/>
    <lineage>
        <taxon>Eukaryota</taxon>
        <taxon>Viridiplantae</taxon>
        <taxon>Streptophyta</taxon>
        <taxon>Embryophyta</taxon>
        <taxon>Tracheophyta</taxon>
        <taxon>Spermatophyta</taxon>
        <taxon>Magnoliopsida</taxon>
        <taxon>eudicotyledons</taxon>
        <taxon>Gunneridae</taxon>
        <taxon>Pentapetalae</taxon>
        <taxon>asterids</taxon>
        <taxon>lamiids</taxon>
        <taxon>Lamiales</taxon>
        <taxon>Pedaliaceae</taxon>
        <taxon>Sesamum</taxon>
    </lineage>
</organism>
<accession>A0AAW2WIA0</accession>
<comment type="caution">
    <text evidence="1">The sequence shown here is derived from an EMBL/GenBank/DDBJ whole genome shotgun (WGS) entry which is preliminary data.</text>
</comment>
<dbReference type="EMBL" id="JACGWJ010000001">
    <property type="protein sequence ID" value="KAL0441565.1"/>
    <property type="molecule type" value="Genomic_DNA"/>
</dbReference>
<reference evidence="1" key="2">
    <citation type="journal article" date="2024" name="Plant">
        <title>Genomic evolution and insights into agronomic trait innovations of Sesamum species.</title>
        <authorList>
            <person name="Miao H."/>
            <person name="Wang L."/>
            <person name="Qu L."/>
            <person name="Liu H."/>
            <person name="Sun Y."/>
            <person name="Le M."/>
            <person name="Wang Q."/>
            <person name="Wei S."/>
            <person name="Zheng Y."/>
            <person name="Lin W."/>
            <person name="Duan Y."/>
            <person name="Cao H."/>
            <person name="Xiong S."/>
            <person name="Wang X."/>
            <person name="Wei L."/>
            <person name="Li C."/>
            <person name="Ma Q."/>
            <person name="Ju M."/>
            <person name="Zhao R."/>
            <person name="Li G."/>
            <person name="Mu C."/>
            <person name="Tian Q."/>
            <person name="Mei H."/>
            <person name="Zhang T."/>
            <person name="Gao T."/>
            <person name="Zhang H."/>
        </authorList>
    </citation>
    <scope>NUCLEOTIDE SEQUENCE</scope>
    <source>
        <strain evidence="1">G02</strain>
    </source>
</reference>